<evidence type="ECO:0000256" key="10">
    <source>
        <dbReference type="ARBA" id="ARBA00023065"/>
    </source>
</evidence>
<dbReference type="PANTHER" id="PTHR45628">
    <property type="entry name" value="VOLTAGE-DEPENDENT CALCIUM CHANNEL TYPE A SUBUNIT ALPHA-1"/>
    <property type="match status" value="1"/>
</dbReference>
<feature type="transmembrane region" description="Helical" evidence="15">
    <location>
        <begin position="381"/>
        <end position="405"/>
    </location>
</feature>
<keyword evidence="10" id="KW-0406">Ion transport</keyword>
<evidence type="ECO:0000313" key="17">
    <source>
        <dbReference type="EMBL" id="CAK0801837.1"/>
    </source>
</evidence>
<dbReference type="Gene3D" id="1.10.287.70">
    <property type="match status" value="1"/>
</dbReference>
<dbReference type="InterPro" id="IPR018247">
    <property type="entry name" value="EF_Hand_1_Ca_BS"/>
</dbReference>
<evidence type="ECO:0000256" key="9">
    <source>
        <dbReference type="ARBA" id="ARBA00022989"/>
    </source>
</evidence>
<evidence type="ECO:0000256" key="15">
    <source>
        <dbReference type="SAM" id="Phobius"/>
    </source>
</evidence>
<dbReference type="Proteomes" id="UP001189429">
    <property type="component" value="Unassembled WGS sequence"/>
</dbReference>
<feature type="transmembrane region" description="Helical" evidence="15">
    <location>
        <begin position="245"/>
        <end position="266"/>
    </location>
</feature>
<feature type="transmembrane region" description="Helical" evidence="15">
    <location>
        <begin position="278"/>
        <end position="296"/>
    </location>
</feature>
<dbReference type="SMART" id="SM00054">
    <property type="entry name" value="EFh"/>
    <property type="match status" value="2"/>
</dbReference>
<comment type="subcellular location">
    <subcellularLocation>
        <location evidence="1">Membrane</location>
        <topology evidence="1">Multi-pass membrane protein</topology>
    </subcellularLocation>
</comment>
<feature type="region of interest" description="Disordered" evidence="14">
    <location>
        <begin position="76"/>
        <end position="103"/>
    </location>
</feature>
<dbReference type="EMBL" id="CAUYUJ010002669">
    <property type="protein sequence ID" value="CAK0801837.1"/>
    <property type="molecule type" value="Genomic_DNA"/>
</dbReference>
<dbReference type="Gene3D" id="1.20.120.350">
    <property type="entry name" value="Voltage-gated potassium channels. Chain C"/>
    <property type="match status" value="1"/>
</dbReference>
<evidence type="ECO:0000256" key="6">
    <source>
        <dbReference type="ARBA" id="ARBA00022692"/>
    </source>
</evidence>
<proteinExistence type="predicted"/>
<keyword evidence="13" id="KW-0407">Ion channel</keyword>
<evidence type="ECO:0000313" key="18">
    <source>
        <dbReference type="Proteomes" id="UP001189429"/>
    </source>
</evidence>
<feature type="transmembrane region" description="Helical" evidence="15">
    <location>
        <begin position="425"/>
        <end position="451"/>
    </location>
</feature>
<evidence type="ECO:0000256" key="7">
    <source>
        <dbReference type="ARBA" id="ARBA00022837"/>
    </source>
</evidence>
<feature type="compositionally biased region" description="Polar residues" evidence="14">
    <location>
        <begin position="617"/>
        <end position="627"/>
    </location>
</feature>
<evidence type="ECO:0000256" key="8">
    <source>
        <dbReference type="ARBA" id="ARBA00022882"/>
    </source>
</evidence>
<dbReference type="SUPFAM" id="SSF81324">
    <property type="entry name" value="Voltage-gated potassium channels"/>
    <property type="match status" value="1"/>
</dbReference>
<name>A0ABN9Q7S3_9DINO</name>
<dbReference type="InterPro" id="IPR005821">
    <property type="entry name" value="Ion_trans_dom"/>
</dbReference>
<comment type="caution">
    <text evidence="17">The sequence shown here is derived from an EMBL/GenBank/DDBJ whole genome shotgun (WGS) entry which is preliminary data.</text>
</comment>
<feature type="domain" description="EF-hand" evidence="16">
    <location>
        <begin position="471"/>
        <end position="506"/>
    </location>
</feature>
<evidence type="ECO:0000256" key="5">
    <source>
        <dbReference type="ARBA" id="ARBA00022673"/>
    </source>
</evidence>
<dbReference type="Pfam" id="PF00520">
    <property type="entry name" value="Ion_trans"/>
    <property type="match status" value="1"/>
</dbReference>
<accession>A0ABN9Q7S3</accession>
<keyword evidence="11 15" id="KW-0472">Membrane</keyword>
<keyword evidence="7" id="KW-0106">Calcium</keyword>
<feature type="region of interest" description="Disordered" evidence="14">
    <location>
        <begin position="605"/>
        <end position="627"/>
    </location>
</feature>
<dbReference type="PROSITE" id="PS50222">
    <property type="entry name" value="EF_HAND_2"/>
    <property type="match status" value="2"/>
</dbReference>
<keyword evidence="12" id="KW-0325">Glycoprotein</keyword>
<keyword evidence="6 15" id="KW-0812">Transmembrane</keyword>
<evidence type="ECO:0000256" key="11">
    <source>
        <dbReference type="ARBA" id="ARBA00023136"/>
    </source>
</evidence>
<feature type="region of interest" description="Disordered" evidence="14">
    <location>
        <begin position="1"/>
        <end position="45"/>
    </location>
</feature>
<evidence type="ECO:0000256" key="13">
    <source>
        <dbReference type="ARBA" id="ARBA00023303"/>
    </source>
</evidence>
<evidence type="ECO:0000256" key="12">
    <source>
        <dbReference type="ARBA" id="ARBA00023180"/>
    </source>
</evidence>
<dbReference type="SUPFAM" id="SSF47473">
    <property type="entry name" value="EF-hand"/>
    <property type="match status" value="1"/>
</dbReference>
<dbReference type="InterPro" id="IPR011992">
    <property type="entry name" value="EF-hand-dom_pair"/>
</dbReference>
<dbReference type="PANTHER" id="PTHR45628:SF7">
    <property type="entry name" value="VOLTAGE-DEPENDENT CALCIUM CHANNEL TYPE A SUBUNIT ALPHA-1"/>
    <property type="match status" value="1"/>
</dbReference>
<dbReference type="InterPro" id="IPR027359">
    <property type="entry name" value="Volt_channel_dom_sf"/>
</dbReference>
<keyword evidence="9 15" id="KW-1133">Transmembrane helix</keyword>
<feature type="transmembrane region" description="Helical" evidence="15">
    <location>
        <begin position="205"/>
        <end position="225"/>
    </location>
</feature>
<sequence>MPPPRASAAGGQGGGGPPAAACEGEGGDGARRPGPGHEPLEGAGAEGVADFESLLRLLRQECVRLCRENATLRVRAARSEQDVDGAADAVDGSPRGTDGFGGREPPPLKLGAGCQEASVAEEVQSARASVTSSAVSREISQRFGGSKTLKERFGIDTGTSESNRKMTAELMQKHLEKRSPKMTYFGFRGAKQLKAKLKWVRNHNFDYAMASVILLNAVYMGTQTWMVMRSTRDDPNSAESAKRSWLIGDVAFALIFVSELITRVFAYQVKFYRGSQRWWNLFDCVTITATVVATFLDAIGTAPSFYINLFRVLRLARLARSLKVSKSRLFHNLKVLSYTVAGSANAFMSAITLLFVVIYVFGLMFMQGLQSYIVRDNADPLVILQLEAFFGSPADTLFTLLNVITGGDWEDVATTLRDIEPSYQWFFLAYITFTVLCILNILNGVFVTVAIESAQTNKELAIQSTQYKTRALIEQMVEWFIEADKDMSNKVSHEELHDLMRDDKVRAFLRANGIDVSSTAQVFFLLDRDGTGEIEPEEFVDNLILLQGGAKALDLASLRVVCDDLTQKLDDLDDMMRRHIVGLGPPATPSRRQAKIPGGLGCGLRLGWDGPEDDPTSSRPNSFGQPMSVSSMFYRQVTR</sequence>
<keyword evidence="3" id="KW-0597">Phosphoprotein</keyword>
<reference evidence="17" key="1">
    <citation type="submission" date="2023-10" db="EMBL/GenBank/DDBJ databases">
        <authorList>
            <person name="Chen Y."/>
            <person name="Shah S."/>
            <person name="Dougan E. K."/>
            <person name="Thang M."/>
            <person name="Chan C."/>
        </authorList>
    </citation>
    <scope>NUCLEOTIDE SEQUENCE [LARGE SCALE GENOMIC DNA]</scope>
</reference>
<evidence type="ECO:0000259" key="16">
    <source>
        <dbReference type="PROSITE" id="PS50222"/>
    </source>
</evidence>
<evidence type="ECO:0000256" key="4">
    <source>
        <dbReference type="ARBA" id="ARBA00022568"/>
    </source>
</evidence>
<evidence type="ECO:0000256" key="2">
    <source>
        <dbReference type="ARBA" id="ARBA00022448"/>
    </source>
</evidence>
<keyword evidence="5" id="KW-0107">Calcium channel</keyword>
<gene>
    <name evidence="17" type="ORF">PCOR1329_LOCUS9565</name>
</gene>
<dbReference type="Gene3D" id="1.10.238.10">
    <property type="entry name" value="EF-hand"/>
    <property type="match status" value="1"/>
</dbReference>
<evidence type="ECO:0000256" key="1">
    <source>
        <dbReference type="ARBA" id="ARBA00004141"/>
    </source>
</evidence>
<keyword evidence="4" id="KW-0109">Calcium transport</keyword>
<dbReference type="InterPro" id="IPR050599">
    <property type="entry name" value="VDCC_alpha-1_subunit"/>
</dbReference>
<evidence type="ECO:0000256" key="14">
    <source>
        <dbReference type="SAM" id="MobiDB-lite"/>
    </source>
</evidence>
<dbReference type="PROSITE" id="PS00018">
    <property type="entry name" value="EF_HAND_1"/>
    <property type="match status" value="2"/>
</dbReference>
<organism evidence="17 18">
    <name type="scientific">Prorocentrum cordatum</name>
    <dbReference type="NCBI Taxonomy" id="2364126"/>
    <lineage>
        <taxon>Eukaryota</taxon>
        <taxon>Sar</taxon>
        <taxon>Alveolata</taxon>
        <taxon>Dinophyceae</taxon>
        <taxon>Prorocentrales</taxon>
        <taxon>Prorocentraceae</taxon>
        <taxon>Prorocentrum</taxon>
    </lineage>
</organism>
<evidence type="ECO:0000256" key="3">
    <source>
        <dbReference type="ARBA" id="ARBA00022553"/>
    </source>
</evidence>
<keyword evidence="18" id="KW-1185">Reference proteome</keyword>
<dbReference type="InterPro" id="IPR002048">
    <property type="entry name" value="EF_hand_dom"/>
</dbReference>
<protein>
    <recommendedName>
        <fullName evidence="16">EF-hand domain-containing protein</fullName>
    </recommendedName>
</protein>
<feature type="transmembrane region" description="Helical" evidence="15">
    <location>
        <begin position="346"/>
        <end position="369"/>
    </location>
</feature>
<feature type="domain" description="EF-hand" evidence="16">
    <location>
        <begin position="514"/>
        <end position="549"/>
    </location>
</feature>
<keyword evidence="8" id="KW-0851">Voltage-gated channel</keyword>
<keyword evidence="2" id="KW-0813">Transport</keyword>